<comment type="caution">
    <text evidence="3">The sequence shown here is derived from an EMBL/GenBank/DDBJ whole genome shotgun (WGS) entry which is preliminary data.</text>
</comment>
<dbReference type="GO" id="GO:1990904">
    <property type="term" value="C:ribonucleoprotein complex"/>
    <property type="evidence" value="ECO:0007669"/>
    <property type="project" value="TreeGrafter"/>
</dbReference>
<dbReference type="AlphaFoldDB" id="A0A9P6VU76"/>
<proteinExistence type="predicted"/>
<protein>
    <recommendedName>
        <fullName evidence="5">Nuclear segregation protein Bfr1</fullName>
    </recommendedName>
</protein>
<keyword evidence="4" id="KW-1185">Reference proteome</keyword>
<name>A0A9P6VU76_RHOMI</name>
<feature type="region of interest" description="Disordered" evidence="2">
    <location>
        <begin position="295"/>
        <end position="320"/>
    </location>
</feature>
<accession>A0A9P6VU76</accession>
<feature type="coiled-coil region" evidence="1">
    <location>
        <begin position="228"/>
        <end position="262"/>
    </location>
</feature>
<evidence type="ECO:0000256" key="2">
    <source>
        <dbReference type="SAM" id="MobiDB-lite"/>
    </source>
</evidence>
<sequence>MAATRSVPGAAPSGPLTKAQRKAAAQQSTAAPLAHKGQDPNAVVVDVKSKDEGSSSNGRPDKAKYDAEQDDLRSQIDAVQAKLNDLKNKISASSNRGGPDHERKVAIRKELDTLRAEQARMKGGRGKTLDQLKNMQEAMNKKVKDLNAAKAKVPYKTAQDVDNQIKSLERQVESGSMKLVDEKKALAEISTLRKHRKTVESFSSQQAAIDADKAKIDQVRKELDDPEQKAASKKFDELRKELDEVNKRMEEVSKSRDGLYDERNALSKQLDELWQKKKASATAFREANNAYYQKLNDERAKRDERRRAERKEYEESKRAEVNERLLEEAQAPAFEREIEDCQTLIRFFQQRIGLSNGAGFASSSASSSGLGFNRPKVAGVPELQPRKVEQVDFPKGAVPLKKKSEQEEESWGGLAKSKKGRKQQQQQQQGANTDGEANAASNDDEKLNLPFGTLSGLMALGIPAPLTTGEVQKTIDSLNLKKKYFTDNQARVTKERVAAVQAKIAAAQQKSSNGGGGTPLSEVDAVAATESTEKEESIKDAQPQPIENGGSKEEAVENAEGAATAMAAATADTEAATPADAPVEEEKEEGEIDG</sequence>
<evidence type="ECO:0000313" key="3">
    <source>
        <dbReference type="EMBL" id="KAG0655840.1"/>
    </source>
</evidence>
<dbReference type="InterPro" id="IPR039604">
    <property type="entry name" value="Bfr1"/>
</dbReference>
<feature type="compositionally biased region" description="Basic and acidic residues" evidence="2">
    <location>
        <begin position="47"/>
        <end position="73"/>
    </location>
</feature>
<feature type="compositionally biased region" description="Low complexity" evidence="2">
    <location>
        <begin position="22"/>
        <end position="34"/>
    </location>
</feature>
<dbReference type="PANTHER" id="PTHR31027:SF2">
    <property type="entry name" value="LEBERCILIN DOMAIN-CONTAINING PROTEIN"/>
    <property type="match status" value="1"/>
</dbReference>
<dbReference type="OrthoDB" id="2195113at2759"/>
<feature type="region of interest" description="Disordered" evidence="2">
    <location>
        <begin position="506"/>
        <end position="594"/>
    </location>
</feature>
<organism evidence="3 4">
    <name type="scientific">Rhodotorula mucilaginosa</name>
    <name type="common">Yeast</name>
    <name type="synonym">Rhodotorula rubra</name>
    <dbReference type="NCBI Taxonomy" id="5537"/>
    <lineage>
        <taxon>Eukaryota</taxon>
        <taxon>Fungi</taxon>
        <taxon>Dikarya</taxon>
        <taxon>Basidiomycota</taxon>
        <taxon>Pucciniomycotina</taxon>
        <taxon>Microbotryomycetes</taxon>
        <taxon>Sporidiobolales</taxon>
        <taxon>Sporidiobolaceae</taxon>
        <taxon>Rhodotorula</taxon>
    </lineage>
</organism>
<dbReference type="PANTHER" id="PTHR31027">
    <property type="entry name" value="NUCLEAR SEGREGATION PROTEIN BFR1"/>
    <property type="match status" value="1"/>
</dbReference>
<feature type="region of interest" description="Disordered" evidence="2">
    <location>
        <begin position="1"/>
        <end position="73"/>
    </location>
</feature>
<dbReference type="GO" id="GO:0042175">
    <property type="term" value="C:nuclear outer membrane-endoplasmic reticulum membrane network"/>
    <property type="evidence" value="ECO:0007669"/>
    <property type="project" value="TreeGrafter"/>
</dbReference>
<feature type="compositionally biased region" description="Acidic residues" evidence="2">
    <location>
        <begin position="582"/>
        <end position="594"/>
    </location>
</feature>
<keyword evidence="1" id="KW-0175">Coiled coil</keyword>
<gene>
    <name evidence="3" type="ORF">C6P46_000692</name>
</gene>
<feature type="region of interest" description="Disordered" evidence="2">
    <location>
        <begin position="381"/>
        <end position="449"/>
    </location>
</feature>
<dbReference type="GO" id="GO:0003729">
    <property type="term" value="F:mRNA binding"/>
    <property type="evidence" value="ECO:0007669"/>
    <property type="project" value="TreeGrafter"/>
</dbReference>
<dbReference type="GO" id="GO:0005783">
    <property type="term" value="C:endoplasmic reticulum"/>
    <property type="evidence" value="ECO:0007669"/>
    <property type="project" value="TreeGrafter"/>
</dbReference>
<dbReference type="GO" id="GO:0008298">
    <property type="term" value="P:intracellular mRNA localization"/>
    <property type="evidence" value="ECO:0007669"/>
    <property type="project" value="TreeGrafter"/>
</dbReference>
<dbReference type="EMBL" id="PUHQ01000110">
    <property type="protein sequence ID" value="KAG0655840.1"/>
    <property type="molecule type" value="Genomic_DNA"/>
</dbReference>
<dbReference type="Proteomes" id="UP000777482">
    <property type="component" value="Unassembled WGS sequence"/>
</dbReference>
<reference evidence="3 4" key="1">
    <citation type="submission" date="2020-11" db="EMBL/GenBank/DDBJ databases">
        <title>Kefir isolates.</title>
        <authorList>
            <person name="Marcisauskas S."/>
            <person name="Kim Y."/>
            <person name="Blasche S."/>
        </authorList>
    </citation>
    <scope>NUCLEOTIDE SEQUENCE [LARGE SCALE GENOMIC DNA]</scope>
    <source>
        <strain evidence="3 4">KR</strain>
    </source>
</reference>
<evidence type="ECO:0000256" key="1">
    <source>
        <dbReference type="SAM" id="Coils"/>
    </source>
</evidence>
<evidence type="ECO:0000313" key="4">
    <source>
        <dbReference type="Proteomes" id="UP000777482"/>
    </source>
</evidence>
<feature type="coiled-coil region" evidence="1">
    <location>
        <begin position="129"/>
        <end position="178"/>
    </location>
</feature>
<feature type="compositionally biased region" description="Low complexity" evidence="2">
    <location>
        <begin position="558"/>
        <end position="581"/>
    </location>
</feature>
<evidence type="ECO:0008006" key="5">
    <source>
        <dbReference type="Google" id="ProtNLM"/>
    </source>
</evidence>